<dbReference type="InterPro" id="IPR002182">
    <property type="entry name" value="NB-ARC"/>
</dbReference>
<evidence type="ECO:0000256" key="4">
    <source>
        <dbReference type="ARBA" id="ARBA00022840"/>
    </source>
</evidence>
<dbReference type="SUPFAM" id="SSF52540">
    <property type="entry name" value="P-loop containing nucleoside triphosphate hydrolases"/>
    <property type="match status" value="1"/>
</dbReference>
<dbReference type="CDD" id="cd14798">
    <property type="entry name" value="RX-CC_like"/>
    <property type="match status" value="1"/>
</dbReference>
<dbReference type="InterPro" id="IPR041118">
    <property type="entry name" value="Rx_N"/>
</dbReference>
<dbReference type="PANTHER" id="PTHR36766">
    <property type="entry name" value="PLANT BROAD-SPECTRUM MILDEW RESISTANCE PROTEIN RPW8"/>
    <property type="match status" value="1"/>
</dbReference>
<reference evidence="7 8" key="1">
    <citation type="journal article" date="2023" name="G3 (Bethesda)">
        <title>A chromosome-length genome assembly and annotation of blackberry (Rubus argutus, cv. 'Hillquist').</title>
        <authorList>
            <person name="Bruna T."/>
            <person name="Aryal R."/>
            <person name="Dudchenko O."/>
            <person name="Sargent D.J."/>
            <person name="Mead D."/>
            <person name="Buti M."/>
            <person name="Cavallini A."/>
            <person name="Hytonen T."/>
            <person name="Andres J."/>
            <person name="Pham M."/>
            <person name="Weisz D."/>
            <person name="Mascagni F."/>
            <person name="Usai G."/>
            <person name="Natali L."/>
            <person name="Bassil N."/>
            <person name="Fernandez G.E."/>
            <person name="Lomsadze A."/>
            <person name="Armour M."/>
            <person name="Olukolu B."/>
            <person name="Poorten T."/>
            <person name="Britton C."/>
            <person name="Davik J."/>
            <person name="Ashrafi H."/>
            <person name="Aiden E.L."/>
            <person name="Borodovsky M."/>
            <person name="Worthington M."/>
        </authorList>
    </citation>
    <scope>NUCLEOTIDE SEQUENCE [LARGE SCALE GENOMIC DNA]</scope>
    <source>
        <strain evidence="7">PI 553951</strain>
    </source>
</reference>
<evidence type="ECO:0000313" key="8">
    <source>
        <dbReference type="Proteomes" id="UP001457282"/>
    </source>
</evidence>
<evidence type="ECO:0000256" key="3">
    <source>
        <dbReference type="ARBA" id="ARBA00022821"/>
    </source>
</evidence>
<keyword evidence="8" id="KW-1185">Reference proteome</keyword>
<keyword evidence="1" id="KW-0677">Repeat</keyword>
<dbReference type="PRINTS" id="PR00364">
    <property type="entry name" value="DISEASERSIST"/>
</dbReference>
<keyword evidence="4" id="KW-0067">ATP-binding</keyword>
<dbReference type="InterPro" id="IPR042197">
    <property type="entry name" value="Apaf_helical"/>
</dbReference>
<dbReference type="Gene3D" id="1.10.8.430">
    <property type="entry name" value="Helical domain of apoptotic protease-activating factors"/>
    <property type="match status" value="1"/>
</dbReference>
<proteinExistence type="predicted"/>
<dbReference type="Pfam" id="PF18052">
    <property type="entry name" value="Rx_N"/>
    <property type="match status" value="1"/>
</dbReference>
<dbReference type="GO" id="GO:0006952">
    <property type="term" value="P:defense response"/>
    <property type="evidence" value="ECO:0007669"/>
    <property type="project" value="UniProtKB-KW"/>
</dbReference>
<dbReference type="EMBL" id="JBEDUW010000005">
    <property type="protein sequence ID" value="KAK9928894.1"/>
    <property type="molecule type" value="Genomic_DNA"/>
</dbReference>
<protein>
    <submittedName>
        <fullName evidence="7">Uncharacterized protein</fullName>
    </submittedName>
</protein>
<evidence type="ECO:0000313" key="7">
    <source>
        <dbReference type="EMBL" id="KAK9928894.1"/>
    </source>
</evidence>
<name>A0AAW1WXP9_RUBAR</name>
<dbReference type="Proteomes" id="UP001457282">
    <property type="component" value="Unassembled WGS sequence"/>
</dbReference>
<keyword evidence="3" id="KW-0611">Plant defense</keyword>
<dbReference type="AlphaFoldDB" id="A0AAW1WXP9"/>
<dbReference type="Gene3D" id="1.20.5.4130">
    <property type="match status" value="1"/>
</dbReference>
<keyword evidence="2" id="KW-0547">Nucleotide-binding</keyword>
<evidence type="ECO:0000259" key="5">
    <source>
        <dbReference type="Pfam" id="PF00931"/>
    </source>
</evidence>
<comment type="caution">
    <text evidence="7">The sequence shown here is derived from an EMBL/GenBank/DDBJ whole genome shotgun (WGS) entry which is preliminary data.</text>
</comment>
<evidence type="ECO:0000256" key="1">
    <source>
        <dbReference type="ARBA" id="ARBA00022737"/>
    </source>
</evidence>
<evidence type="ECO:0000256" key="2">
    <source>
        <dbReference type="ARBA" id="ARBA00022741"/>
    </source>
</evidence>
<dbReference type="GO" id="GO:0005524">
    <property type="term" value="F:ATP binding"/>
    <property type="evidence" value="ECO:0007669"/>
    <property type="project" value="UniProtKB-KW"/>
</dbReference>
<gene>
    <name evidence="7" type="ORF">M0R45_026011</name>
</gene>
<sequence length="378" mass="42626">MAESILAVVEKLANLLAEEGGLLKGVKGKVETLMKQLSLMQAVVNDADAKLSGNEAYNCWLLQIRHLGYQAVDVIETYRNYSESPGFLKFKFIRLHKVNREIDKVQSSLEGHFKSKDGFNITPSSNPEVVAANQRQLRTWREPPAILNEDDYIDLVEDTKELIAQLSSMDPRHSVVSIVGMAGLGKTTLANKLYNHSDLKFERKAFVSVSKEYRRKEVLYGILDGVVGASKIDHSDKEEEKDLIIKLHNFLKEKKYLVVLDDVWEKCDWYNLKEAFPRGMGGKVMLTTRNREVAKHAGSLYPHEPRLLTEDESLELLRKKALPHHAHFPDEYLKKLGREMVNKCGGLPLAVVVLGGLLSGKEPEEGRRVCMEIEGGTS</sequence>
<evidence type="ECO:0000259" key="6">
    <source>
        <dbReference type="Pfam" id="PF18052"/>
    </source>
</evidence>
<dbReference type="GO" id="GO:0043531">
    <property type="term" value="F:ADP binding"/>
    <property type="evidence" value="ECO:0007669"/>
    <property type="project" value="InterPro"/>
</dbReference>
<accession>A0AAW1WXP9</accession>
<feature type="domain" description="NB-ARC" evidence="5">
    <location>
        <begin position="159"/>
        <end position="324"/>
    </location>
</feature>
<dbReference type="PANTHER" id="PTHR36766:SF70">
    <property type="entry name" value="DISEASE RESISTANCE PROTEIN RGA4"/>
    <property type="match status" value="1"/>
</dbReference>
<dbReference type="FunFam" id="3.40.50.300:FF:001091">
    <property type="entry name" value="Probable disease resistance protein At1g61300"/>
    <property type="match status" value="1"/>
</dbReference>
<feature type="domain" description="Disease resistance N-terminal" evidence="6">
    <location>
        <begin position="7"/>
        <end position="81"/>
    </location>
</feature>
<dbReference type="InterPro" id="IPR038005">
    <property type="entry name" value="RX-like_CC"/>
</dbReference>
<dbReference type="Gene3D" id="3.40.50.300">
    <property type="entry name" value="P-loop containing nucleotide triphosphate hydrolases"/>
    <property type="match status" value="1"/>
</dbReference>
<dbReference type="InterPro" id="IPR027417">
    <property type="entry name" value="P-loop_NTPase"/>
</dbReference>
<dbReference type="Pfam" id="PF00931">
    <property type="entry name" value="NB-ARC"/>
    <property type="match status" value="1"/>
</dbReference>
<organism evidence="7 8">
    <name type="scientific">Rubus argutus</name>
    <name type="common">Southern blackberry</name>
    <dbReference type="NCBI Taxonomy" id="59490"/>
    <lineage>
        <taxon>Eukaryota</taxon>
        <taxon>Viridiplantae</taxon>
        <taxon>Streptophyta</taxon>
        <taxon>Embryophyta</taxon>
        <taxon>Tracheophyta</taxon>
        <taxon>Spermatophyta</taxon>
        <taxon>Magnoliopsida</taxon>
        <taxon>eudicotyledons</taxon>
        <taxon>Gunneridae</taxon>
        <taxon>Pentapetalae</taxon>
        <taxon>rosids</taxon>
        <taxon>fabids</taxon>
        <taxon>Rosales</taxon>
        <taxon>Rosaceae</taxon>
        <taxon>Rosoideae</taxon>
        <taxon>Rosoideae incertae sedis</taxon>
        <taxon>Rubus</taxon>
    </lineage>
</organism>